<feature type="transmembrane region" description="Helical" evidence="13">
    <location>
        <begin position="561"/>
        <end position="585"/>
    </location>
</feature>
<keyword evidence="7" id="KW-0256">Endoplasmic reticulum</keyword>
<feature type="transmembrane region" description="Helical" evidence="13">
    <location>
        <begin position="499"/>
        <end position="518"/>
    </location>
</feature>
<sequence>MWREQSDWTENQLTCSLSVTKVVLIVIDALKFDFVYFDEKLTDHELLPYQNKLTVINDLLTKKPNYTRLFKFIADPPTTTMQRLKGLTTGSLPTFVDIGSNFATPEIHEDNLLDQIRAQNKNIVFLGDDTWSGLYPNRFIREYSYPSFNVWDLDSVDSGIMNHLLPEIVKKDWSLLVAHFLGVDHCGHRYGPYHSEMARKLSEMNHMIRSVVDTIDDNSMLFVIGDHGMTSTGDHGGDSAAEVTAAMFVYSPKPLLSTEISHTDTVNQVDLVPTLATILGVPIPYANLGTVVLEALPSLNEAKDILPDWKFALKSLWENVQQTAEYTMQYSEKTSQFSQEKLGVLLRNYTMLAENINSVSSLDDFVNFSSHMKGYLLLVRQMCEEVWVQFDAVLMYSGLLLTLVSVSFIFFLVDGVPGDQFKEILGGTFLYIVFGGLVFTAFGTLVCYSVNLVDNIEISVYLSTGVLSMIMVTVIVIRNWLAVSCHWQSWSKLSDWPSVIGRILLVLSLCGLLSNSYIVEEARVLSYFLLTMAWLVIYHFKPLKAEPTGRVKASEKQPLVWYNKALLTALRLKLGLFAILLSVLVRLSQYYWLCREEQRDCESYATHKAHSFSDFVSMRYCNTQCLFVLICLALFVTVGRIWLRSCGNLVGFSLTVTLARYGPSIIVVCTGGFWILQSLPKDTKSKLFLPWQIQFLPWIIYGVVCVALVTTFVQPLSISVVPKKKESLTVPVYGQSNVIPHLFSQMKELMRGRSRSGVGRCDDNVGKELPVVYGLATVYSSVFVNVGIFVCLLVALLLGDSLAPSVILMCTTATVLLTILSAIQYEKALYTAQLFSVPWSSVTSWGFLTMYFFYGTGHNPTFPGIKWDAAFVGTGGQFSNHIVPALLVCLNTFTSHVVLSLMLPMMLVVPFTLHTMFSKILPSGVKDGVKSKDMKRGELILYERDDLLYQGMFILCAKYILFFGIRMFTCMLAATIHCRHLMVWKIFAPKLIFEGLGLFVVLICVLLSYLLVIRVTTQIERLLLRLDKENSGYCSIDIVLAIHINIPVFLNFAAMELDEIVHHIFGRDTDTSGICDTDPSSSTSPLSKNTKCLKYVHHLVEKVIEEIDLLHNKQVLPLDTREGRLGHATVCFDVTSHVGLFIIGADQLTVHSQSNFSTIRANACVYRGKWQYEVQLGSTGVMQIGWATNDCKFSQETGVGDTVYSYAYDGNRVRKWNVSTHKYGEAWLSGDIIGCTIDLDSGVIEFYRQVYLNGRSMGEAFDSICLGPGMAYFPAVSLAFTENLVANFGSTPLKYPIPGFEPIQKAPFHDAAKAEQLCKWLLQLLMLFDRKYEMLGQEVPQPEEPITNQALLMGLARIFLHPLASLLLSPYITEACLVPFLEGLCNLSSVSGRFKNKTPSGKKRRLMLFLDMMWAFLEEHELKKCLESVVICLLAGFRCVSNVLDYPHQKQSLLLLTFLVQHPRTRRHLLQNILFDKVRFANFVHVKPLDEGSLAEIVNHVWWDTSGLDQKVEENKAAYFVACQKIREAIAGVETLQVELLKTLLDNSDGTPTQASSRTIFLRKFCNFLHEDILSNRTQLPITLCCFHRLLVTFRALWDREVGEYPIVVPARTFYDGSVNYYNLDRLGGVQSHLNKTLKPLLIRVLGTDHPVIMAIDSSGNDPQHVGKLFTCSVTNAALISGPLVSVESQPSAGYANFINPPLAHMLIQQQPSSGPVLVQKVLAEPFREEKAKNGPLDAAASLIKLLDMLVLFYHAAAYKQLVKVSSVRDSMAEYITALGSITEQLETYKHPPPNVPLEANSADIVEELERSCGIFKQKLREQARHMAWIRAAVYSADKQSHLAWLLRVILQTMKLASKEGQLFAYVPDYYLDSLVEICTALRTYVHPTAPLENIEGYEGLLVEVAEFFCDHFSDPRIVHANSKDTLIQALASFVCSPNTLLSLERVPYASRLTMVRALLRPYENRAWAQSNWVLVRIWQGCGFAFRYHKSPHLLRKLGPKLLQADFSLISQSIKPCPSHVFQDHVKEVMMSDEALSTAFLNSLLNQLNWAFSEFIGMLQEIQNVSSRRERVFIESRQLKICATCFDLALALLRVLEMVVSIAPEIFTDATRRSSEPLLARLCQLLCQVLNRVSSQAGCFQHVVMLDIPDLETVDHFPILTAVVGIVLALLHDDIQKFDVTVSKVPEVTKALLTEPSFQLESINFVLGDLQKGSKLKKLKPFSFCNYSEDVSVTEIEHVKKMIQLLTFYQGRLSDVTVLSDDELCTICYAYPISSTFRPCNHQSCRAEETGGVAVREVGTFDLSEQHSAAAVGGCVTVGQNASLPDGPLERSVMIVVTLCGAAVCVQPAAGEENLAPSPEAGPEPVWVVVVASTQGRGFGLAYKVTDFV</sequence>
<evidence type="ECO:0000256" key="10">
    <source>
        <dbReference type="ARBA" id="ARBA00023180"/>
    </source>
</evidence>
<evidence type="ECO:0000256" key="8">
    <source>
        <dbReference type="ARBA" id="ARBA00022989"/>
    </source>
</evidence>
<keyword evidence="6 13" id="KW-0812">Transmembrane</keyword>
<feature type="transmembrane region" description="Helical" evidence="13">
    <location>
        <begin position="952"/>
        <end position="976"/>
    </location>
</feature>
<dbReference type="InterPro" id="IPR017850">
    <property type="entry name" value="Alkaline_phosphatase_core_sf"/>
</dbReference>
<comment type="caution">
    <text evidence="15">The sequence shown here is derived from an EMBL/GenBank/DDBJ whole genome shotgun (WGS) entry which is preliminary data.</text>
</comment>
<feature type="transmembrane region" description="Helical" evidence="13">
    <location>
        <begin position="425"/>
        <end position="446"/>
    </location>
</feature>
<dbReference type="InterPro" id="IPR037675">
    <property type="entry name" value="PIG-O_N"/>
</dbReference>
<dbReference type="GO" id="GO:0051377">
    <property type="term" value="F:mannose-ethanolamine phosphotransferase activity"/>
    <property type="evidence" value="ECO:0007669"/>
    <property type="project" value="InterPro"/>
</dbReference>
<protein>
    <recommendedName>
        <fullName evidence="12">GPI ethanolamine phosphate transferase 3, catalytic subunit</fullName>
    </recommendedName>
    <alternativeName>
        <fullName evidence="11">Phosphatidylinositol-glycan biosynthesis class O protein</fullName>
    </alternativeName>
</protein>
<keyword evidence="4" id="KW-0337">GPI-anchor biosynthesis</keyword>
<accession>A0A6L2PN50</accession>
<evidence type="ECO:0000256" key="7">
    <source>
        <dbReference type="ARBA" id="ARBA00022824"/>
    </source>
</evidence>
<feature type="transmembrane region" description="Helical" evidence="13">
    <location>
        <begin position="524"/>
        <end position="540"/>
    </location>
</feature>
<dbReference type="InterPro" id="IPR039524">
    <property type="entry name" value="PIGO/GPI13"/>
</dbReference>
<dbReference type="GO" id="GO:0005789">
    <property type="term" value="C:endoplasmic reticulum membrane"/>
    <property type="evidence" value="ECO:0007669"/>
    <property type="project" value="UniProtKB-SubCell"/>
</dbReference>
<dbReference type="CDD" id="cd12882">
    <property type="entry name" value="SPRY_RNF123"/>
    <property type="match status" value="1"/>
</dbReference>
<evidence type="ECO:0000256" key="12">
    <source>
        <dbReference type="ARBA" id="ARBA00093602"/>
    </source>
</evidence>
<dbReference type="UniPathway" id="UPA00196"/>
<dbReference type="InterPro" id="IPR003877">
    <property type="entry name" value="SPRY_dom"/>
</dbReference>
<dbReference type="InterPro" id="IPR043136">
    <property type="entry name" value="B30.2/SPRY_sf"/>
</dbReference>
<dbReference type="Proteomes" id="UP000502823">
    <property type="component" value="Unassembled WGS sequence"/>
</dbReference>
<feature type="transmembrane region" description="Helical" evidence="13">
    <location>
        <begin position="458"/>
        <end position="478"/>
    </location>
</feature>
<feature type="transmembrane region" description="Helical" evidence="13">
    <location>
        <begin position="772"/>
        <end position="796"/>
    </location>
</feature>
<dbReference type="Pfam" id="PF00622">
    <property type="entry name" value="SPRY"/>
    <property type="match status" value="1"/>
</dbReference>
<keyword evidence="5" id="KW-0808">Transferase</keyword>
<keyword evidence="9 13" id="KW-0472">Membrane</keyword>
<dbReference type="SUPFAM" id="SSF49899">
    <property type="entry name" value="Concanavalin A-like lectins/glucanases"/>
    <property type="match status" value="1"/>
</dbReference>
<comment type="similarity">
    <text evidence="3">Belongs to the PIGG/PIGN/PIGO family. PIGO subfamily.</text>
</comment>
<organism evidence="15 16">
    <name type="scientific">Coptotermes formosanus</name>
    <name type="common">Formosan subterranean termite</name>
    <dbReference type="NCBI Taxonomy" id="36987"/>
    <lineage>
        <taxon>Eukaryota</taxon>
        <taxon>Metazoa</taxon>
        <taxon>Ecdysozoa</taxon>
        <taxon>Arthropoda</taxon>
        <taxon>Hexapoda</taxon>
        <taxon>Insecta</taxon>
        <taxon>Pterygota</taxon>
        <taxon>Neoptera</taxon>
        <taxon>Polyneoptera</taxon>
        <taxon>Dictyoptera</taxon>
        <taxon>Blattodea</taxon>
        <taxon>Blattoidea</taxon>
        <taxon>Termitoidae</taxon>
        <taxon>Rhinotermitidae</taxon>
        <taxon>Coptotermes</taxon>
    </lineage>
</organism>
<feature type="transmembrane region" description="Helical" evidence="13">
    <location>
        <begin position="802"/>
        <end position="823"/>
    </location>
</feature>
<proteinExistence type="inferred from homology"/>
<evidence type="ECO:0000256" key="5">
    <source>
        <dbReference type="ARBA" id="ARBA00022679"/>
    </source>
</evidence>
<feature type="transmembrane region" description="Helical" evidence="13">
    <location>
        <begin position="626"/>
        <end position="643"/>
    </location>
</feature>
<evidence type="ECO:0000256" key="9">
    <source>
        <dbReference type="ARBA" id="ARBA00023136"/>
    </source>
</evidence>
<dbReference type="Pfam" id="PF01663">
    <property type="entry name" value="Phosphodiest"/>
    <property type="match status" value="1"/>
</dbReference>
<dbReference type="SUPFAM" id="SSF53649">
    <property type="entry name" value="Alkaline phosphatase-like"/>
    <property type="match status" value="1"/>
</dbReference>
<evidence type="ECO:0000313" key="16">
    <source>
        <dbReference type="Proteomes" id="UP000502823"/>
    </source>
</evidence>
<dbReference type="PANTHER" id="PTHR23071:SF1">
    <property type="entry name" value="GPI ETHANOLAMINE PHOSPHATE TRANSFERASE 3"/>
    <property type="match status" value="1"/>
</dbReference>
<dbReference type="InterPro" id="IPR013320">
    <property type="entry name" value="ConA-like_dom_sf"/>
</dbReference>
<feature type="transmembrane region" description="Helical" evidence="13">
    <location>
        <begin position="650"/>
        <end position="675"/>
    </location>
</feature>
<evidence type="ECO:0000256" key="3">
    <source>
        <dbReference type="ARBA" id="ARBA00008695"/>
    </source>
</evidence>
<dbReference type="InterPro" id="IPR002591">
    <property type="entry name" value="Phosphodiest/P_Trfase"/>
</dbReference>
<keyword evidence="8 13" id="KW-1133">Transmembrane helix</keyword>
<evidence type="ECO:0000256" key="1">
    <source>
        <dbReference type="ARBA" id="ARBA00004477"/>
    </source>
</evidence>
<dbReference type="FunCoup" id="A0A6L2PN50">
    <property type="interactions" value="561"/>
</dbReference>
<dbReference type="Gene3D" id="3.40.720.10">
    <property type="entry name" value="Alkaline Phosphatase, subunit A"/>
    <property type="match status" value="1"/>
</dbReference>
<comment type="pathway">
    <text evidence="2">Glycolipid biosynthesis; glycosylphosphatidylinositol-anchor biosynthesis.</text>
</comment>
<evidence type="ECO:0000259" key="14">
    <source>
        <dbReference type="PROSITE" id="PS50188"/>
    </source>
</evidence>
<dbReference type="Pfam" id="PF25576">
    <property type="entry name" value="TPR_RNF123"/>
    <property type="match status" value="1"/>
</dbReference>
<dbReference type="PROSITE" id="PS50188">
    <property type="entry name" value="B302_SPRY"/>
    <property type="match status" value="1"/>
</dbReference>
<dbReference type="FunFam" id="3.40.720.10:FF:000041">
    <property type="entry name" value="GPI ethanolamine phosphate transferase 3"/>
    <property type="match status" value="1"/>
</dbReference>
<evidence type="ECO:0000256" key="4">
    <source>
        <dbReference type="ARBA" id="ARBA00022502"/>
    </source>
</evidence>
<gene>
    <name evidence="15" type="ORF">Cfor_04870</name>
</gene>
<dbReference type="SMART" id="SM00449">
    <property type="entry name" value="SPRY"/>
    <property type="match status" value="1"/>
</dbReference>
<evidence type="ECO:0000256" key="11">
    <source>
        <dbReference type="ARBA" id="ARBA00079084"/>
    </source>
</evidence>
<dbReference type="Gene3D" id="2.60.120.920">
    <property type="match status" value="1"/>
</dbReference>
<evidence type="ECO:0000256" key="2">
    <source>
        <dbReference type="ARBA" id="ARBA00004687"/>
    </source>
</evidence>
<dbReference type="InterPro" id="IPR057987">
    <property type="entry name" value="TPR_RNF123/RKP"/>
</dbReference>
<feature type="transmembrane region" description="Helical" evidence="13">
    <location>
        <begin position="893"/>
        <end position="913"/>
    </location>
</feature>
<dbReference type="CDD" id="cd16023">
    <property type="entry name" value="GPI_EPT_3"/>
    <property type="match status" value="1"/>
</dbReference>
<dbReference type="EMBL" id="BLKM01000462">
    <property type="protein sequence ID" value="GFG34011.1"/>
    <property type="molecule type" value="Genomic_DNA"/>
</dbReference>
<feature type="transmembrane region" description="Helical" evidence="13">
    <location>
        <begin position="695"/>
        <end position="716"/>
    </location>
</feature>
<name>A0A6L2PN50_COPFO</name>
<evidence type="ECO:0000313" key="15">
    <source>
        <dbReference type="EMBL" id="GFG34011.1"/>
    </source>
</evidence>
<dbReference type="InterPro" id="IPR001870">
    <property type="entry name" value="B30.2/SPRY"/>
</dbReference>
<dbReference type="OrthoDB" id="258495at2759"/>
<evidence type="ECO:0000256" key="13">
    <source>
        <dbReference type="SAM" id="Phobius"/>
    </source>
</evidence>
<dbReference type="GO" id="GO:0006506">
    <property type="term" value="P:GPI anchor biosynthetic process"/>
    <property type="evidence" value="ECO:0007669"/>
    <property type="project" value="UniProtKB-UniPathway"/>
</dbReference>
<feature type="transmembrane region" description="Helical" evidence="13">
    <location>
        <begin position="393"/>
        <end position="413"/>
    </location>
</feature>
<reference evidence="16" key="1">
    <citation type="submission" date="2020-01" db="EMBL/GenBank/DDBJ databases">
        <title>Draft genome sequence of the Termite Coptotermes fromosanus.</title>
        <authorList>
            <person name="Itakura S."/>
            <person name="Yosikawa Y."/>
            <person name="Umezawa K."/>
        </authorList>
    </citation>
    <scope>NUCLEOTIDE SEQUENCE [LARGE SCALE GENOMIC DNA]</scope>
</reference>
<feature type="transmembrane region" description="Helical" evidence="13">
    <location>
        <begin position="991"/>
        <end position="1012"/>
    </location>
</feature>
<evidence type="ECO:0000256" key="6">
    <source>
        <dbReference type="ARBA" id="ARBA00022692"/>
    </source>
</evidence>
<keyword evidence="10" id="KW-0325">Glycoprotein</keyword>
<keyword evidence="16" id="KW-1185">Reference proteome</keyword>
<comment type="subcellular location">
    <subcellularLocation>
        <location evidence="1">Endoplasmic reticulum membrane</location>
        <topology evidence="1">Multi-pass membrane protein</topology>
    </subcellularLocation>
</comment>
<dbReference type="InterPro" id="IPR035773">
    <property type="entry name" value="SPRY_RNF123"/>
</dbReference>
<dbReference type="PANTHER" id="PTHR23071">
    <property type="entry name" value="PHOSPHATIDYLINOSITOL GLYCAN"/>
    <property type="match status" value="1"/>
</dbReference>
<dbReference type="InParanoid" id="A0A6L2PN50"/>
<feature type="domain" description="B30.2/SPRY" evidence="14">
    <location>
        <begin position="1110"/>
        <end position="1293"/>
    </location>
</feature>
<feature type="transmembrane region" description="Helical" evidence="13">
    <location>
        <begin position="835"/>
        <end position="854"/>
    </location>
</feature>